<evidence type="ECO:0008006" key="6">
    <source>
        <dbReference type="Google" id="ProtNLM"/>
    </source>
</evidence>
<evidence type="ECO:0000313" key="4">
    <source>
        <dbReference type="EMBL" id="WOH03675.1"/>
    </source>
</evidence>
<dbReference type="GO" id="GO:0046983">
    <property type="term" value="F:protein dimerization activity"/>
    <property type="evidence" value="ECO:0007669"/>
    <property type="project" value="InterPro"/>
</dbReference>
<dbReference type="InterPro" id="IPR007021">
    <property type="entry name" value="DUF659"/>
</dbReference>
<dbReference type="PANTHER" id="PTHR32166:SF74">
    <property type="entry name" value="OS05G0256350 PROTEIN"/>
    <property type="match status" value="1"/>
</dbReference>
<feature type="domain" description="HAT C-terminal dimerisation" evidence="3">
    <location>
        <begin position="600"/>
        <end position="666"/>
    </location>
</feature>
<protein>
    <recommendedName>
        <fullName evidence="6">BED-type domain-containing protein</fullName>
    </recommendedName>
</protein>
<dbReference type="Pfam" id="PF04937">
    <property type="entry name" value="DUF659"/>
    <property type="match status" value="1"/>
</dbReference>
<sequence>MGDTTDPTDPNYDPFKDPKRKAKSTDPGWKYGFWPDLNNKNVVQCNLCKKNVCSGVRRLKQHLAGGYPDVAMCLKTTTAIQKEMKEYIDKVAKKPVTMDDDMNVDDDEVPVQAASTAASNMRSQEETTSKRKNVFQIPATKSAKSISSMIRKTPEEVVEERHSKGPSQTTIENCTKSEEEKDRVKMHIANFFYECGIPFNAANSRSYEIMVESIGQFGPGLKPPSYHELRVPLLEKAKKETDKLRERHEKAWRQYGCTLMSDGWSDKRGRHLINFLVNSPEGTFFLKSVDVSSEIQDAVMLANLFEKQIDEIGRDIVVQVVTDNGANFKAAGGLLCRRIPTLYWTPCAAHCLDLMLEDIAKLKEFDSTITHGRNITTFVYRHGRLLSAMREKTLGRDLVRTAATRFAMAFLTLQSLHKNREALRALFGGVEWFNSKLVKTVVGGKVHDAALSTRFWNNVEDCIRASQSLLVVLRIVDGDEKPAMAEICASMDYAKTRIKDALDKKPRLQKKVLGIIERRWETQMEVELYGAALFLNPRRYFEIKENDHAYASKLRMKFNDVLERMVLDISLVEKISDQADQYDNSRNSFGKQLSIRQRKSKSPLDWWAAFGGNTIELTMFAKRVVGLCCSSSGCERNWSTFEFIHTKKRNRLEHQRLNDLVYIQYNRKIATRFQKRREDGRNFDPLLLDDFQWDNEWVNGEVVDPGDEELWMGVDRALDATEGMEGRRNPRRGGTELSTYNRRGRASTSLVDEDNDIEEDHIPIILNDDENVDDDYGQRPRTSTREDATDSNTNEVFDLDDYV</sequence>
<dbReference type="EMBL" id="CP093348">
    <property type="protein sequence ID" value="WOH03675.1"/>
    <property type="molecule type" value="Genomic_DNA"/>
</dbReference>
<dbReference type="Pfam" id="PF05699">
    <property type="entry name" value="Dimer_Tnp_hAT"/>
    <property type="match status" value="1"/>
</dbReference>
<dbReference type="AlphaFoldDB" id="A0AAF0X902"/>
<feature type="region of interest" description="Disordered" evidence="1">
    <location>
        <begin position="157"/>
        <end position="178"/>
    </location>
</feature>
<evidence type="ECO:0000259" key="2">
    <source>
        <dbReference type="Pfam" id="PF04937"/>
    </source>
</evidence>
<name>A0AAF0X902_DAUCS</name>
<feature type="domain" description="DUF659" evidence="2">
    <location>
        <begin position="224"/>
        <end position="375"/>
    </location>
</feature>
<evidence type="ECO:0000259" key="3">
    <source>
        <dbReference type="Pfam" id="PF05699"/>
    </source>
</evidence>
<dbReference type="Proteomes" id="UP000077755">
    <property type="component" value="Chromosome 6"/>
</dbReference>
<reference evidence="4" key="2">
    <citation type="submission" date="2022-03" db="EMBL/GenBank/DDBJ databases">
        <title>Draft title - Genomic analysis of global carrot germplasm unveils the trajectory of domestication and the origin of high carotenoid orange carrot.</title>
        <authorList>
            <person name="Iorizzo M."/>
            <person name="Ellison S."/>
            <person name="Senalik D."/>
            <person name="Macko-Podgorni A."/>
            <person name="Grzebelus D."/>
            <person name="Bostan H."/>
            <person name="Rolling W."/>
            <person name="Curaba J."/>
            <person name="Simon P."/>
        </authorList>
    </citation>
    <scope>NUCLEOTIDE SEQUENCE</scope>
    <source>
        <tissue evidence="4">Leaf</tissue>
    </source>
</reference>
<dbReference type="InterPro" id="IPR012337">
    <property type="entry name" value="RNaseH-like_sf"/>
</dbReference>
<feature type="compositionally biased region" description="Low complexity" evidence="1">
    <location>
        <begin position="1"/>
        <end position="13"/>
    </location>
</feature>
<gene>
    <name evidence="4" type="ORF">DCAR_0623074</name>
</gene>
<evidence type="ECO:0000256" key="1">
    <source>
        <dbReference type="SAM" id="MobiDB-lite"/>
    </source>
</evidence>
<dbReference type="PANTHER" id="PTHR32166">
    <property type="entry name" value="OSJNBA0013A04.12 PROTEIN"/>
    <property type="match status" value="1"/>
</dbReference>
<reference evidence="4" key="1">
    <citation type="journal article" date="2016" name="Nat. Genet.">
        <title>A high-quality carrot genome assembly provides new insights into carotenoid accumulation and asterid genome evolution.</title>
        <authorList>
            <person name="Iorizzo M."/>
            <person name="Ellison S."/>
            <person name="Senalik D."/>
            <person name="Zeng P."/>
            <person name="Satapoomin P."/>
            <person name="Huang J."/>
            <person name="Bowman M."/>
            <person name="Iovene M."/>
            <person name="Sanseverino W."/>
            <person name="Cavagnaro P."/>
            <person name="Yildiz M."/>
            <person name="Macko-Podgorni A."/>
            <person name="Moranska E."/>
            <person name="Grzebelus E."/>
            <person name="Grzebelus D."/>
            <person name="Ashrafi H."/>
            <person name="Zheng Z."/>
            <person name="Cheng S."/>
            <person name="Spooner D."/>
            <person name="Van Deynze A."/>
            <person name="Simon P."/>
        </authorList>
    </citation>
    <scope>NUCLEOTIDE SEQUENCE</scope>
    <source>
        <tissue evidence="4">Leaf</tissue>
    </source>
</reference>
<feature type="compositionally biased region" description="Polar residues" evidence="1">
    <location>
        <begin position="165"/>
        <end position="174"/>
    </location>
</feature>
<dbReference type="InterPro" id="IPR008906">
    <property type="entry name" value="HATC_C_dom"/>
</dbReference>
<organism evidence="4 5">
    <name type="scientific">Daucus carota subsp. sativus</name>
    <name type="common">Carrot</name>
    <dbReference type="NCBI Taxonomy" id="79200"/>
    <lineage>
        <taxon>Eukaryota</taxon>
        <taxon>Viridiplantae</taxon>
        <taxon>Streptophyta</taxon>
        <taxon>Embryophyta</taxon>
        <taxon>Tracheophyta</taxon>
        <taxon>Spermatophyta</taxon>
        <taxon>Magnoliopsida</taxon>
        <taxon>eudicotyledons</taxon>
        <taxon>Gunneridae</taxon>
        <taxon>Pentapetalae</taxon>
        <taxon>asterids</taxon>
        <taxon>campanulids</taxon>
        <taxon>Apiales</taxon>
        <taxon>Apiaceae</taxon>
        <taxon>Apioideae</taxon>
        <taxon>Scandiceae</taxon>
        <taxon>Daucinae</taxon>
        <taxon>Daucus</taxon>
        <taxon>Daucus sect. Daucus</taxon>
    </lineage>
</organism>
<feature type="region of interest" description="Disordered" evidence="1">
    <location>
        <begin position="1"/>
        <end position="25"/>
    </location>
</feature>
<dbReference type="SUPFAM" id="SSF53098">
    <property type="entry name" value="Ribonuclease H-like"/>
    <property type="match status" value="1"/>
</dbReference>
<feature type="region of interest" description="Disordered" evidence="1">
    <location>
        <begin position="722"/>
        <end position="803"/>
    </location>
</feature>
<proteinExistence type="predicted"/>
<evidence type="ECO:0000313" key="5">
    <source>
        <dbReference type="Proteomes" id="UP000077755"/>
    </source>
</evidence>
<keyword evidence="5" id="KW-1185">Reference proteome</keyword>
<accession>A0AAF0X902</accession>
<feature type="compositionally biased region" description="Polar residues" evidence="1">
    <location>
        <begin position="736"/>
        <end position="750"/>
    </location>
</feature>